<dbReference type="EMBL" id="JBHSSB010000029">
    <property type="protein sequence ID" value="MFC6295533.1"/>
    <property type="molecule type" value="Genomic_DNA"/>
</dbReference>
<dbReference type="GO" id="GO:0032259">
    <property type="term" value="P:methylation"/>
    <property type="evidence" value="ECO:0007669"/>
    <property type="project" value="UniProtKB-KW"/>
</dbReference>
<feature type="domain" description="Methylguanine DNA methyltransferase ribonuclease-like" evidence="8">
    <location>
        <begin position="15"/>
        <end position="77"/>
    </location>
</feature>
<dbReference type="Pfam" id="PF02870">
    <property type="entry name" value="Methyltransf_1N"/>
    <property type="match status" value="1"/>
</dbReference>
<protein>
    <submittedName>
        <fullName evidence="9">Methylated-DNA--[protein]-cysteine S-methyltransferase</fullName>
        <ecNumber evidence="9">2.1.1.63</ecNumber>
    </submittedName>
</protein>
<reference evidence="10" key="1">
    <citation type="journal article" date="2019" name="Int. J. Syst. Evol. Microbiol.">
        <title>The Global Catalogue of Microorganisms (GCM) 10K type strain sequencing project: providing services to taxonomists for standard genome sequencing and annotation.</title>
        <authorList>
            <consortium name="The Broad Institute Genomics Platform"/>
            <consortium name="The Broad Institute Genome Sequencing Center for Infectious Disease"/>
            <person name="Wu L."/>
            <person name="Ma J."/>
        </authorList>
    </citation>
    <scope>NUCLEOTIDE SEQUENCE [LARGE SCALE GENOMIC DNA]</scope>
    <source>
        <strain evidence="10">CCM 8934</strain>
    </source>
</reference>
<evidence type="ECO:0000313" key="10">
    <source>
        <dbReference type="Proteomes" id="UP001596227"/>
    </source>
</evidence>
<comment type="catalytic activity">
    <reaction evidence="6">
        <text>a 6-O-methyl-2'-deoxyguanosine in DNA + L-cysteinyl-[protein] = S-methyl-L-cysteinyl-[protein] + a 2'-deoxyguanosine in DNA</text>
        <dbReference type="Rhea" id="RHEA:24000"/>
        <dbReference type="Rhea" id="RHEA-COMP:10131"/>
        <dbReference type="Rhea" id="RHEA-COMP:10132"/>
        <dbReference type="Rhea" id="RHEA-COMP:11367"/>
        <dbReference type="Rhea" id="RHEA-COMP:11368"/>
        <dbReference type="ChEBI" id="CHEBI:29950"/>
        <dbReference type="ChEBI" id="CHEBI:82612"/>
        <dbReference type="ChEBI" id="CHEBI:85445"/>
        <dbReference type="ChEBI" id="CHEBI:85448"/>
        <dbReference type="EC" id="2.1.1.63"/>
    </reaction>
</comment>
<gene>
    <name evidence="9" type="ORF">ACFQH1_10020</name>
</gene>
<dbReference type="PROSITE" id="PS00374">
    <property type="entry name" value="MGMT"/>
    <property type="match status" value="1"/>
</dbReference>
<comment type="catalytic activity">
    <reaction evidence="1">
        <text>a 4-O-methyl-thymidine in DNA + L-cysteinyl-[protein] = a thymidine in DNA + S-methyl-L-cysteinyl-[protein]</text>
        <dbReference type="Rhea" id="RHEA:53428"/>
        <dbReference type="Rhea" id="RHEA-COMP:10131"/>
        <dbReference type="Rhea" id="RHEA-COMP:10132"/>
        <dbReference type="Rhea" id="RHEA-COMP:13555"/>
        <dbReference type="Rhea" id="RHEA-COMP:13556"/>
        <dbReference type="ChEBI" id="CHEBI:29950"/>
        <dbReference type="ChEBI" id="CHEBI:82612"/>
        <dbReference type="ChEBI" id="CHEBI:137386"/>
        <dbReference type="ChEBI" id="CHEBI:137387"/>
        <dbReference type="EC" id="2.1.1.63"/>
    </reaction>
</comment>
<evidence type="ECO:0000256" key="3">
    <source>
        <dbReference type="ARBA" id="ARBA00022679"/>
    </source>
</evidence>
<dbReference type="InterPro" id="IPR008332">
    <property type="entry name" value="MethylG_MeTrfase_N"/>
</dbReference>
<dbReference type="PANTHER" id="PTHR10815">
    <property type="entry name" value="METHYLATED-DNA--PROTEIN-CYSTEINE METHYLTRANSFERASE"/>
    <property type="match status" value="1"/>
</dbReference>
<keyword evidence="4" id="KW-0227">DNA damage</keyword>
<dbReference type="RefSeq" id="WP_137608115.1">
    <property type="nucleotide sequence ID" value="NZ_BJDH01000011.1"/>
</dbReference>
<dbReference type="PANTHER" id="PTHR10815:SF12">
    <property type="entry name" value="METHYLATED-DNA--PROTEIN-CYSTEINE METHYLTRANSFERASE, INDUCIBLE"/>
    <property type="match status" value="1"/>
</dbReference>
<evidence type="ECO:0000259" key="8">
    <source>
        <dbReference type="Pfam" id="PF02870"/>
    </source>
</evidence>
<dbReference type="Proteomes" id="UP001596227">
    <property type="component" value="Unassembled WGS sequence"/>
</dbReference>
<dbReference type="Gene3D" id="3.30.160.70">
    <property type="entry name" value="Methylated DNA-protein cysteine methyltransferase domain"/>
    <property type="match status" value="1"/>
</dbReference>
<keyword evidence="3 9" id="KW-0808">Transferase</keyword>
<feature type="domain" description="Methylated-DNA-[protein]-cysteine S-methyltransferase DNA binding" evidence="7">
    <location>
        <begin position="83"/>
        <end position="161"/>
    </location>
</feature>
<name>A0ABW1UHF8_9LACO</name>
<comment type="caution">
    <text evidence="9">The sequence shown here is derived from an EMBL/GenBank/DDBJ whole genome shotgun (WGS) entry which is preliminary data.</text>
</comment>
<dbReference type="InterPro" id="IPR036388">
    <property type="entry name" value="WH-like_DNA-bd_sf"/>
</dbReference>
<dbReference type="GO" id="GO:0003908">
    <property type="term" value="F:methylated-DNA-[protein]-cysteine S-methyltransferase activity"/>
    <property type="evidence" value="ECO:0007669"/>
    <property type="project" value="UniProtKB-EC"/>
</dbReference>
<evidence type="ECO:0000256" key="1">
    <source>
        <dbReference type="ARBA" id="ARBA00001286"/>
    </source>
</evidence>
<dbReference type="NCBIfam" id="TIGR00589">
    <property type="entry name" value="ogt"/>
    <property type="match status" value="1"/>
</dbReference>
<dbReference type="CDD" id="cd06445">
    <property type="entry name" value="ATase"/>
    <property type="match status" value="1"/>
</dbReference>
<sequence>MDLTLTKITIGQQTFWLGSTTKGLAFVGSANGPDDEWQQFYPDANTHFDDTANQMTAQALTTYLNGQKTEFDLPLDLTHGTTFQQQVWGGLRQIPYSQTWTYTTLAERLNRPTATRAIASAVGRNPILIIVPCHRVIRKDGQLGGYRGGLAMKRQLLRLEHA</sequence>
<dbReference type="InterPro" id="IPR036217">
    <property type="entry name" value="MethylDNA_cys_MeTrfase_DNAb"/>
</dbReference>
<dbReference type="InterPro" id="IPR036631">
    <property type="entry name" value="MGMT_N_sf"/>
</dbReference>
<organism evidence="9 10">
    <name type="scientific">Lactiplantibacillus daoliensis</name>
    <dbReference type="NCBI Taxonomy" id="2559916"/>
    <lineage>
        <taxon>Bacteria</taxon>
        <taxon>Bacillati</taxon>
        <taxon>Bacillota</taxon>
        <taxon>Bacilli</taxon>
        <taxon>Lactobacillales</taxon>
        <taxon>Lactobacillaceae</taxon>
        <taxon>Lactiplantibacillus</taxon>
    </lineage>
</organism>
<evidence type="ECO:0000256" key="4">
    <source>
        <dbReference type="ARBA" id="ARBA00022763"/>
    </source>
</evidence>
<dbReference type="EC" id="2.1.1.63" evidence="9"/>
<evidence type="ECO:0000256" key="5">
    <source>
        <dbReference type="ARBA" id="ARBA00023204"/>
    </source>
</evidence>
<evidence type="ECO:0000256" key="6">
    <source>
        <dbReference type="ARBA" id="ARBA00049348"/>
    </source>
</evidence>
<dbReference type="InterPro" id="IPR014048">
    <property type="entry name" value="MethylDNA_cys_MeTrfase_DNA-bd"/>
</dbReference>
<keyword evidence="10" id="KW-1185">Reference proteome</keyword>
<accession>A0ABW1UHF8</accession>
<dbReference type="InterPro" id="IPR001497">
    <property type="entry name" value="MethylDNA_cys_MeTrfase_AS"/>
</dbReference>
<dbReference type="Pfam" id="PF01035">
    <property type="entry name" value="DNA_binding_1"/>
    <property type="match status" value="1"/>
</dbReference>
<dbReference type="SUPFAM" id="SSF53155">
    <property type="entry name" value="Methylated DNA-protein cysteine methyltransferase domain"/>
    <property type="match status" value="1"/>
</dbReference>
<dbReference type="Gene3D" id="1.10.10.10">
    <property type="entry name" value="Winged helix-like DNA-binding domain superfamily/Winged helix DNA-binding domain"/>
    <property type="match status" value="1"/>
</dbReference>
<proteinExistence type="predicted"/>
<evidence type="ECO:0000259" key="7">
    <source>
        <dbReference type="Pfam" id="PF01035"/>
    </source>
</evidence>
<dbReference type="SUPFAM" id="SSF46767">
    <property type="entry name" value="Methylated DNA-protein cysteine methyltransferase, C-terminal domain"/>
    <property type="match status" value="1"/>
</dbReference>
<evidence type="ECO:0000313" key="9">
    <source>
        <dbReference type="EMBL" id="MFC6295533.1"/>
    </source>
</evidence>
<evidence type="ECO:0000256" key="2">
    <source>
        <dbReference type="ARBA" id="ARBA00022603"/>
    </source>
</evidence>
<keyword evidence="2 9" id="KW-0489">Methyltransferase</keyword>
<keyword evidence="5" id="KW-0234">DNA repair</keyword>